<comment type="caution">
    <text evidence="9">The sequence shown here is derived from an EMBL/GenBank/DDBJ whole genome shotgun (WGS) entry which is preliminary data.</text>
</comment>
<dbReference type="InterPro" id="IPR009057">
    <property type="entry name" value="Homeodomain-like_sf"/>
</dbReference>
<feature type="domain" description="HTH myb-type" evidence="8">
    <location>
        <begin position="587"/>
        <end position="645"/>
    </location>
</feature>
<dbReference type="SUPFAM" id="SSF46689">
    <property type="entry name" value="Homeodomain-like"/>
    <property type="match status" value="1"/>
</dbReference>
<evidence type="ECO:0000256" key="3">
    <source>
        <dbReference type="ARBA" id="ARBA00023125"/>
    </source>
</evidence>
<dbReference type="GO" id="GO:0042162">
    <property type="term" value="F:telomeric DNA binding"/>
    <property type="evidence" value="ECO:0007669"/>
    <property type="project" value="UniProtKB-ARBA"/>
</dbReference>
<dbReference type="PROSITE" id="PS50090">
    <property type="entry name" value="MYB_LIKE"/>
    <property type="match status" value="1"/>
</dbReference>
<proteinExistence type="predicted"/>
<feature type="region of interest" description="Disordered" evidence="6">
    <location>
        <begin position="15"/>
        <end position="35"/>
    </location>
</feature>
<dbReference type="Gene3D" id="1.10.246.220">
    <property type="match status" value="1"/>
</dbReference>
<accession>A0AAW1W039</accession>
<dbReference type="InterPro" id="IPR031105">
    <property type="entry name" value="TRP_plant"/>
</dbReference>
<keyword evidence="4" id="KW-0804">Transcription</keyword>
<evidence type="ECO:0000256" key="2">
    <source>
        <dbReference type="ARBA" id="ARBA00023015"/>
    </source>
</evidence>
<dbReference type="InterPro" id="IPR001005">
    <property type="entry name" value="SANT/Myb"/>
</dbReference>
<dbReference type="SMART" id="SM00717">
    <property type="entry name" value="SANT"/>
    <property type="match status" value="1"/>
</dbReference>
<dbReference type="AlphaFoldDB" id="A0AAW1W039"/>
<reference evidence="9 10" key="1">
    <citation type="journal article" date="2023" name="G3 (Bethesda)">
        <title>A chromosome-length genome assembly and annotation of blackberry (Rubus argutus, cv. 'Hillquist').</title>
        <authorList>
            <person name="Bruna T."/>
            <person name="Aryal R."/>
            <person name="Dudchenko O."/>
            <person name="Sargent D.J."/>
            <person name="Mead D."/>
            <person name="Buti M."/>
            <person name="Cavallini A."/>
            <person name="Hytonen T."/>
            <person name="Andres J."/>
            <person name="Pham M."/>
            <person name="Weisz D."/>
            <person name="Mascagni F."/>
            <person name="Usai G."/>
            <person name="Natali L."/>
            <person name="Bassil N."/>
            <person name="Fernandez G.E."/>
            <person name="Lomsadze A."/>
            <person name="Armour M."/>
            <person name="Olukolu B."/>
            <person name="Poorten T."/>
            <person name="Britton C."/>
            <person name="Davik J."/>
            <person name="Ashrafi H."/>
            <person name="Aiden E.L."/>
            <person name="Borodovsky M."/>
            <person name="Worthington M."/>
        </authorList>
    </citation>
    <scope>NUCLEOTIDE SEQUENCE [LARGE SCALE GENOMIC DNA]</scope>
    <source>
        <strain evidence="9">PI 553951</strain>
    </source>
</reference>
<dbReference type="GO" id="GO:0005634">
    <property type="term" value="C:nucleus"/>
    <property type="evidence" value="ECO:0007669"/>
    <property type="project" value="UniProtKB-SubCell"/>
</dbReference>
<keyword evidence="5" id="KW-0539">Nucleus</keyword>
<dbReference type="InterPro" id="IPR057625">
    <property type="entry name" value="TPR1-6-like_ubiquitin"/>
</dbReference>
<evidence type="ECO:0000256" key="5">
    <source>
        <dbReference type="ARBA" id="ARBA00023242"/>
    </source>
</evidence>
<dbReference type="InterPro" id="IPR029071">
    <property type="entry name" value="Ubiquitin-like_domsf"/>
</dbReference>
<dbReference type="InterPro" id="IPR017930">
    <property type="entry name" value="Myb_dom"/>
</dbReference>
<keyword evidence="3" id="KW-0238">DNA-binding</keyword>
<evidence type="ECO:0000256" key="6">
    <source>
        <dbReference type="SAM" id="MobiDB-lite"/>
    </source>
</evidence>
<organism evidence="9 10">
    <name type="scientific">Rubus argutus</name>
    <name type="common">Southern blackberry</name>
    <dbReference type="NCBI Taxonomy" id="59490"/>
    <lineage>
        <taxon>Eukaryota</taxon>
        <taxon>Viridiplantae</taxon>
        <taxon>Streptophyta</taxon>
        <taxon>Embryophyta</taxon>
        <taxon>Tracheophyta</taxon>
        <taxon>Spermatophyta</taxon>
        <taxon>Magnoliopsida</taxon>
        <taxon>eudicotyledons</taxon>
        <taxon>Gunneridae</taxon>
        <taxon>Pentapetalae</taxon>
        <taxon>rosids</taxon>
        <taxon>fabids</taxon>
        <taxon>Rosales</taxon>
        <taxon>Rosaceae</taxon>
        <taxon>Rosoideae</taxon>
        <taxon>Rosoideae incertae sedis</taxon>
        <taxon>Rubus</taxon>
    </lineage>
</organism>
<evidence type="ECO:0000313" key="9">
    <source>
        <dbReference type="EMBL" id="KAK9913560.1"/>
    </source>
</evidence>
<feature type="compositionally biased region" description="Basic and acidic residues" evidence="6">
    <location>
        <begin position="78"/>
        <end position="97"/>
    </location>
</feature>
<evidence type="ECO:0000313" key="10">
    <source>
        <dbReference type="Proteomes" id="UP001457282"/>
    </source>
</evidence>
<evidence type="ECO:0000256" key="4">
    <source>
        <dbReference type="ARBA" id="ARBA00023163"/>
    </source>
</evidence>
<sequence length="707" mass="78102">MVLKNRLDFGFNGFRVPTIPRAPRSARRRGPQKKSVEDGQICAFELLASIAGKLLQESESSSASSHASQGNSQPAFGKDVKQERQDEHKPPKDERLDQGYSEESVSLELTSKNIDQKCTPKEFLHAESDTALERTSIITNSDSSEKVAGQLKSVIRSSKPTLLNYSGKLGRSSPGIGESSYGNVGNGIELLKDSEALETGGCNRANTCSFKDPMELHAKYPATVNGDNNVKLSLYRDLIPNASFSRHRNDIELDIRDDDENFSRCNKLSTKVKVFGPPSRIGDRRIRKLLTSKYWKVAPKLRECENLRYDGGVKPTYHKRKFFYNRERSQRDTLCKRRKLFDRSSVVTSDGGFSGESVSYSPEKGMNGDKSVPAEFFYAANGVSSSVISSQASLQSKESHVKFRIKSFRVPELFIEVPETETVGSLKRTVMEAVNAILNGGISVGVFVQGKKVRDDNRTLLQTGISCKDNLDSLGFTLEPSPVQAPPYLCPGDSLPLSCEGSVLLTRSPSTPPLDSGISGAISDPHPLTNSGTLAESNHESVSSHIDLLTNKAMPDCQAIVALPDVSMEPLAAVPVNQKSKRSELVQRRTRRPFSVSEVEALVQAVEELGTGRWRDVKLCAFENADHRTYVDLKDKWKTLVHTAQISPQQRRGEPVPQELLDRVLAAHSYWCQHQAKQHGKHQACVPRITETGSTDRHGAEIYSAIV</sequence>
<gene>
    <name evidence="9" type="ORF">M0R45_037372</name>
</gene>
<dbReference type="SUPFAM" id="SSF54236">
    <property type="entry name" value="Ubiquitin-like"/>
    <property type="match status" value="1"/>
</dbReference>
<dbReference type="PANTHER" id="PTHR21717:SF73">
    <property type="entry name" value="TELOMERE-BINDING PROTEIN, PUTATIVE-RELATED"/>
    <property type="match status" value="1"/>
</dbReference>
<evidence type="ECO:0008006" key="11">
    <source>
        <dbReference type="Google" id="ProtNLM"/>
    </source>
</evidence>
<evidence type="ECO:0000259" key="7">
    <source>
        <dbReference type="PROSITE" id="PS50090"/>
    </source>
</evidence>
<protein>
    <recommendedName>
        <fullName evidence="11">Telomere repeat-binding protein 3</fullName>
    </recommendedName>
</protein>
<comment type="subcellular location">
    <subcellularLocation>
        <location evidence="1">Nucleus</location>
    </subcellularLocation>
</comment>
<dbReference type="Pfam" id="PF23603">
    <property type="entry name" value="Ubiquitin_TPR1"/>
    <property type="match status" value="1"/>
</dbReference>
<dbReference type="EMBL" id="JBEDUW010000007">
    <property type="protein sequence ID" value="KAK9913560.1"/>
    <property type="molecule type" value="Genomic_DNA"/>
</dbReference>
<keyword evidence="2" id="KW-0805">Transcription regulation</keyword>
<evidence type="ECO:0000259" key="8">
    <source>
        <dbReference type="PROSITE" id="PS51294"/>
    </source>
</evidence>
<evidence type="ECO:0000256" key="1">
    <source>
        <dbReference type="ARBA" id="ARBA00004123"/>
    </source>
</evidence>
<dbReference type="PROSITE" id="PS51294">
    <property type="entry name" value="HTH_MYB"/>
    <property type="match status" value="1"/>
</dbReference>
<name>A0AAW1W039_RUBAR</name>
<feature type="compositionally biased region" description="Low complexity" evidence="6">
    <location>
        <begin position="58"/>
        <end position="68"/>
    </location>
</feature>
<feature type="domain" description="Myb-like" evidence="7">
    <location>
        <begin position="586"/>
        <end position="641"/>
    </location>
</feature>
<feature type="region of interest" description="Disordered" evidence="6">
    <location>
        <begin position="58"/>
        <end position="100"/>
    </location>
</feature>
<dbReference type="Proteomes" id="UP001457282">
    <property type="component" value="Unassembled WGS sequence"/>
</dbReference>
<dbReference type="PANTHER" id="PTHR21717">
    <property type="entry name" value="TELOMERIC REPEAT BINDING PROTEIN"/>
    <property type="match status" value="1"/>
</dbReference>
<keyword evidence="10" id="KW-1185">Reference proteome</keyword>
<dbReference type="FunFam" id="1.10.246.220:FF:000001">
    <property type="entry name" value="Telomere repeat-binding protein 1"/>
    <property type="match status" value="1"/>
</dbReference>
<dbReference type="CDD" id="cd11660">
    <property type="entry name" value="SANT_TRF"/>
    <property type="match status" value="1"/>
</dbReference>